<dbReference type="EC" id="2.7.13.3" evidence="3"/>
<dbReference type="Gene3D" id="1.10.287.130">
    <property type="match status" value="1"/>
</dbReference>
<dbReference type="EMBL" id="JBHSAM010000014">
    <property type="protein sequence ID" value="MFC4098905.1"/>
    <property type="molecule type" value="Genomic_DNA"/>
</dbReference>
<evidence type="ECO:0000256" key="10">
    <source>
        <dbReference type="ARBA" id="ARBA00022989"/>
    </source>
</evidence>
<comment type="subcellular location">
    <subcellularLocation>
        <location evidence="2">Membrane</location>
    </subcellularLocation>
</comment>
<organism evidence="15 16">
    <name type="scientific">Paenibacillus xanthanilyticus</name>
    <dbReference type="NCBI Taxonomy" id="1783531"/>
    <lineage>
        <taxon>Bacteria</taxon>
        <taxon>Bacillati</taxon>
        <taxon>Bacillota</taxon>
        <taxon>Bacilli</taxon>
        <taxon>Bacillales</taxon>
        <taxon>Paenibacillaceae</taxon>
        <taxon>Paenibacillus</taxon>
    </lineage>
</organism>
<evidence type="ECO:0000256" key="9">
    <source>
        <dbReference type="ARBA" id="ARBA00022840"/>
    </source>
</evidence>
<sequence>MKLVHQINLAFGLALALILAITAIIVHYVLLDHFVGAQKDDLRTLSTAMSSTLRITSADSGAQAIRVKRYLASAGYSGVEAIVADSQGNIISSTTPLSAAAAPFVTELTQKPIYEIRASQAKIIDSATGQYVVEVSPIPAGTLTLLSPMSKIRAIEQALLGRLVLVLFAVGAVLYLLSLFMTRKLIRPLMLLREELRKVKGRQFMEVRLVKGGGEIGAVAQTVFEMAGELNRASVAQKQFFQNASHELKTPLMSIAGYAEGIRDGIFEGESARKGLEIILDESGRLTRLVTEMTLLAKLDSEEDIFRPAPVSAAELLKEAAERINPLLVRRGLTLHLQGEDEAEMIVKADPEKLLQALLNVAANAARYARGHIWVTARRERGLLALSVADDGPGFPEELLPSLFHRFVKGKDGESGLGLAIARAIVERSGGTIAAANRREGGALIAMRFPAADG</sequence>
<evidence type="ECO:0000256" key="12">
    <source>
        <dbReference type="ARBA" id="ARBA00023136"/>
    </source>
</evidence>
<name>A0ABV8K288_9BACL</name>
<dbReference type="PANTHER" id="PTHR45436:SF5">
    <property type="entry name" value="SENSOR HISTIDINE KINASE TRCS"/>
    <property type="match status" value="1"/>
</dbReference>
<dbReference type="SMART" id="SM00388">
    <property type="entry name" value="HisKA"/>
    <property type="match status" value="1"/>
</dbReference>
<evidence type="ECO:0000256" key="13">
    <source>
        <dbReference type="SAM" id="Phobius"/>
    </source>
</evidence>
<dbReference type="Pfam" id="PF21085">
    <property type="entry name" value="CusS"/>
    <property type="match status" value="1"/>
</dbReference>
<dbReference type="PROSITE" id="PS50109">
    <property type="entry name" value="HIS_KIN"/>
    <property type="match status" value="1"/>
</dbReference>
<evidence type="ECO:0000256" key="8">
    <source>
        <dbReference type="ARBA" id="ARBA00022777"/>
    </source>
</evidence>
<dbReference type="InterPro" id="IPR004358">
    <property type="entry name" value="Sig_transdc_His_kin-like_C"/>
</dbReference>
<evidence type="ECO:0000256" key="3">
    <source>
        <dbReference type="ARBA" id="ARBA00012438"/>
    </source>
</evidence>
<evidence type="ECO:0000256" key="1">
    <source>
        <dbReference type="ARBA" id="ARBA00000085"/>
    </source>
</evidence>
<keyword evidence="7" id="KW-0547">Nucleotide-binding</keyword>
<dbReference type="InterPro" id="IPR003661">
    <property type="entry name" value="HisK_dim/P_dom"/>
</dbReference>
<keyword evidence="10 13" id="KW-1133">Transmembrane helix</keyword>
<keyword evidence="8 15" id="KW-0418">Kinase</keyword>
<dbReference type="InterPro" id="IPR005467">
    <property type="entry name" value="His_kinase_dom"/>
</dbReference>
<dbReference type="PRINTS" id="PR00344">
    <property type="entry name" value="BCTRLSENSOR"/>
</dbReference>
<evidence type="ECO:0000256" key="2">
    <source>
        <dbReference type="ARBA" id="ARBA00004370"/>
    </source>
</evidence>
<comment type="caution">
    <text evidence="15">The sequence shown here is derived from an EMBL/GenBank/DDBJ whole genome shotgun (WGS) entry which is preliminary data.</text>
</comment>
<dbReference type="SUPFAM" id="SSF55874">
    <property type="entry name" value="ATPase domain of HSP90 chaperone/DNA topoisomerase II/histidine kinase"/>
    <property type="match status" value="1"/>
</dbReference>
<reference evidence="16" key="1">
    <citation type="journal article" date="2019" name="Int. J. Syst. Evol. Microbiol.">
        <title>The Global Catalogue of Microorganisms (GCM) 10K type strain sequencing project: providing services to taxonomists for standard genome sequencing and annotation.</title>
        <authorList>
            <consortium name="The Broad Institute Genomics Platform"/>
            <consortium name="The Broad Institute Genome Sequencing Center for Infectious Disease"/>
            <person name="Wu L."/>
            <person name="Ma J."/>
        </authorList>
    </citation>
    <scope>NUCLEOTIDE SEQUENCE [LARGE SCALE GENOMIC DNA]</scope>
    <source>
        <strain evidence="16">IBRC-M 10987</strain>
    </source>
</reference>
<evidence type="ECO:0000259" key="14">
    <source>
        <dbReference type="PROSITE" id="PS50109"/>
    </source>
</evidence>
<feature type="transmembrane region" description="Helical" evidence="13">
    <location>
        <begin position="6"/>
        <end position="30"/>
    </location>
</feature>
<dbReference type="InterPro" id="IPR003594">
    <property type="entry name" value="HATPase_dom"/>
</dbReference>
<dbReference type="Pfam" id="PF02518">
    <property type="entry name" value="HATPase_c"/>
    <property type="match status" value="1"/>
</dbReference>
<dbReference type="Pfam" id="PF00512">
    <property type="entry name" value="HisKA"/>
    <property type="match status" value="1"/>
</dbReference>
<dbReference type="RefSeq" id="WP_377717603.1">
    <property type="nucleotide sequence ID" value="NZ_JBHSAM010000014.1"/>
</dbReference>
<proteinExistence type="predicted"/>
<evidence type="ECO:0000313" key="16">
    <source>
        <dbReference type="Proteomes" id="UP001595715"/>
    </source>
</evidence>
<dbReference type="SUPFAM" id="SSF47384">
    <property type="entry name" value="Homodimeric domain of signal transducing histidine kinase"/>
    <property type="match status" value="1"/>
</dbReference>
<dbReference type="InterPro" id="IPR048590">
    <property type="entry name" value="CusS-like_sensor"/>
</dbReference>
<evidence type="ECO:0000256" key="7">
    <source>
        <dbReference type="ARBA" id="ARBA00022741"/>
    </source>
</evidence>
<keyword evidence="16" id="KW-1185">Reference proteome</keyword>
<feature type="domain" description="Histidine kinase" evidence="14">
    <location>
        <begin position="243"/>
        <end position="453"/>
    </location>
</feature>
<protein>
    <recommendedName>
        <fullName evidence="3">histidine kinase</fullName>
        <ecNumber evidence="3">2.7.13.3</ecNumber>
    </recommendedName>
</protein>
<dbReference type="Gene3D" id="3.30.565.10">
    <property type="entry name" value="Histidine kinase-like ATPase, C-terminal domain"/>
    <property type="match status" value="1"/>
</dbReference>
<dbReference type="InterPro" id="IPR036890">
    <property type="entry name" value="HATPase_C_sf"/>
</dbReference>
<keyword evidence="6 13" id="KW-0812">Transmembrane</keyword>
<gene>
    <name evidence="15" type="ORF">ACFOZ8_04470</name>
</gene>
<keyword evidence="5" id="KW-0808">Transferase</keyword>
<evidence type="ECO:0000256" key="11">
    <source>
        <dbReference type="ARBA" id="ARBA00023012"/>
    </source>
</evidence>
<keyword evidence="11" id="KW-0902">Two-component regulatory system</keyword>
<dbReference type="CDD" id="cd00082">
    <property type="entry name" value="HisKA"/>
    <property type="match status" value="1"/>
</dbReference>
<dbReference type="InterPro" id="IPR050428">
    <property type="entry name" value="TCS_sensor_his_kinase"/>
</dbReference>
<dbReference type="InterPro" id="IPR036097">
    <property type="entry name" value="HisK_dim/P_sf"/>
</dbReference>
<evidence type="ECO:0000256" key="4">
    <source>
        <dbReference type="ARBA" id="ARBA00022553"/>
    </source>
</evidence>
<accession>A0ABV8K288</accession>
<feature type="transmembrane region" description="Helical" evidence="13">
    <location>
        <begin position="159"/>
        <end position="181"/>
    </location>
</feature>
<comment type="catalytic activity">
    <reaction evidence="1">
        <text>ATP + protein L-histidine = ADP + protein N-phospho-L-histidine.</text>
        <dbReference type="EC" id="2.7.13.3"/>
    </reaction>
</comment>
<evidence type="ECO:0000256" key="5">
    <source>
        <dbReference type="ARBA" id="ARBA00022679"/>
    </source>
</evidence>
<evidence type="ECO:0000256" key="6">
    <source>
        <dbReference type="ARBA" id="ARBA00022692"/>
    </source>
</evidence>
<keyword evidence="9" id="KW-0067">ATP-binding</keyword>
<dbReference type="SMART" id="SM00387">
    <property type="entry name" value="HATPase_c"/>
    <property type="match status" value="1"/>
</dbReference>
<dbReference type="PANTHER" id="PTHR45436">
    <property type="entry name" value="SENSOR HISTIDINE KINASE YKOH"/>
    <property type="match status" value="1"/>
</dbReference>
<dbReference type="Gene3D" id="6.10.340.10">
    <property type="match status" value="1"/>
</dbReference>
<evidence type="ECO:0000313" key="15">
    <source>
        <dbReference type="EMBL" id="MFC4098905.1"/>
    </source>
</evidence>
<dbReference type="Proteomes" id="UP001595715">
    <property type="component" value="Unassembled WGS sequence"/>
</dbReference>
<keyword evidence="12 13" id="KW-0472">Membrane</keyword>
<dbReference type="GO" id="GO:0016301">
    <property type="term" value="F:kinase activity"/>
    <property type="evidence" value="ECO:0007669"/>
    <property type="project" value="UniProtKB-KW"/>
</dbReference>
<keyword evidence="4" id="KW-0597">Phosphoprotein</keyword>